<dbReference type="InterPro" id="IPR014344">
    <property type="entry name" value="XrtA_polysacc_deacetyl"/>
</dbReference>
<keyword evidence="3" id="KW-1185">Reference proteome</keyword>
<sequence length="302" mass="33625">MSEHDGSPRNALTVDVEDYFQVLAMAPYVPREQWGRWGLRVEASLERLLELCEEAGARATFFTLGWIAERCPQAVRRIAEAGHELASHGYGHERVGAIGPAAFREDIHRAKGLLEDTAGVEVLGYRAPGFSMGPHTPWAPRLLRAAGHRYSSSVYPIRHDHYGAPRAPRHPHRLGGAQGVLEIPPATVRLAGRNWPAAGGGYFRLLPYAASRLALRRINRREGRAAVFYIHPWELDPGQPRIPGVDLKTRLRHYLNLGRTEGRLRRLLHELPWGRIDHVFAAELAAGQEPVAPARLPLPEAA</sequence>
<accession>A0ABS1E641</accession>
<dbReference type="InterPro" id="IPR045235">
    <property type="entry name" value="PuuE_HpPgdA-like"/>
</dbReference>
<dbReference type="CDD" id="cd10941">
    <property type="entry name" value="CE4_PuuE_HpPgdA_like_2"/>
    <property type="match status" value="1"/>
</dbReference>
<dbReference type="InterPro" id="IPR022560">
    <property type="entry name" value="DUF3473"/>
</dbReference>
<dbReference type="SUPFAM" id="SSF88713">
    <property type="entry name" value="Glycoside hydrolase/deacetylase"/>
    <property type="match status" value="1"/>
</dbReference>
<dbReference type="EMBL" id="NRSH01000084">
    <property type="protein sequence ID" value="MBK1726965.1"/>
    <property type="molecule type" value="Genomic_DNA"/>
</dbReference>
<dbReference type="NCBIfam" id="TIGR03006">
    <property type="entry name" value="pepcterm_polyde"/>
    <property type="match status" value="1"/>
</dbReference>
<dbReference type="PROSITE" id="PS51677">
    <property type="entry name" value="NODB"/>
    <property type="match status" value="1"/>
</dbReference>
<dbReference type="Gene3D" id="3.20.20.370">
    <property type="entry name" value="Glycoside hydrolase/deacetylase"/>
    <property type="match status" value="1"/>
</dbReference>
<dbReference type="InterPro" id="IPR011330">
    <property type="entry name" value="Glyco_hydro/deAcase_b/a-brl"/>
</dbReference>
<dbReference type="Pfam" id="PF01522">
    <property type="entry name" value="Polysacc_deac_1"/>
    <property type="match status" value="1"/>
</dbReference>
<organism evidence="2 3">
    <name type="scientific">Halorhodospira neutriphila</name>
    <dbReference type="NCBI Taxonomy" id="168379"/>
    <lineage>
        <taxon>Bacteria</taxon>
        <taxon>Pseudomonadati</taxon>
        <taxon>Pseudomonadota</taxon>
        <taxon>Gammaproteobacteria</taxon>
        <taxon>Chromatiales</taxon>
        <taxon>Ectothiorhodospiraceae</taxon>
        <taxon>Halorhodospira</taxon>
    </lineage>
</organism>
<protein>
    <submittedName>
        <fullName evidence="2">Polysaccharide deacetylase family protein</fullName>
    </submittedName>
</protein>
<name>A0ABS1E641_9GAMM</name>
<reference evidence="2 3" key="1">
    <citation type="journal article" date="2020" name="Microorganisms">
        <title>Osmotic Adaptation and Compatible Solute Biosynthesis of Phototrophic Bacteria as Revealed from Genome Analyses.</title>
        <authorList>
            <person name="Imhoff J.F."/>
            <person name="Rahn T."/>
            <person name="Kunzel S."/>
            <person name="Keller A."/>
            <person name="Neulinger S.C."/>
        </authorList>
    </citation>
    <scope>NUCLEOTIDE SEQUENCE [LARGE SCALE GENOMIC DNA]</scope>
    <source>
        <strain evidence="2 3">DSM 15116</strain>
    </source>
</reference>
<comment type="caution">
    <text evidence="2">The sequence shown here is derived from an EMBL/GenBank/DDBJ whole genome shotgun (WGS) entry which is preliminary data.</text>
</comment>
<dbReference type="PANTHER" id="PTHR47561">
    <property type="entry name" value="POLYSACCHARIDE DEACETYLASE FAMILY PROTEIN (AFU_ORTHOLOGUE AFUA_6G05030)"/>
    <property type="match status" value="1"/>
</dbReference>
<evidence type="ECO:0000313" key="2">
    <source>
        <dbReference type="EMBL" id="MBK1726965.1"/>
    </source>
</evidence>
<feature type="domain" description="NodB homology" evidence="1">
    <location>
        <begin position="31"/>
        <end position="129"/>
    </location>
</feature>
<dbReference type="RefSeq" id="WP_200259270.1">
    <property type="nucleotide sequence ID" value="NZ_NRSH01000084.1"/>
</dbReference>
<evidence type="ECO:0000313" key="3">
    <source>
        <dbReference type="Proteomes" id="UP000738126"/>
    </source>
</evidence>
<dbReference type="Proteomes" id="UP000738126">
    <property type="component" value="Unassembled WGS sequence"/>
</dbReference>
<gene>
    <name evidence="2" type="ORF">CKO13_08005</name>
</gene>
<proteinExistence type="predicted"/>
<dbReference type="Pfam" id="PF11959">
    <property type="entry name" value="DUF3473"/>
    <property type="match status" value="1"/>
</dbReference>
<evidence type="ECO:0000259" key="1">
    <source>
        <dbReference type="PROSITE" id="PS51677"/>
    </source>
</evidence>
<dbReference type="InterPro" id="IPR002509">
    <property type="entry name" value="NODB_dom"/>
</dbReference>
<dbReference type="PANTHER" id="PTHR47561:SF1">
    <property type="entry name" value="POLYSACCHARIDE DEACETYLASE FAMILY PROTEIN (AFU_ORTHOLOGUE AFUA_6G05030)"/>
    <property type="match status" value="1"/>
</dbReference>